<proteinExistence type="predicted"/>
<feature type="domain" description="Outer membrane protein beta-barrel" evidence="1">
    <location>
        <begin position="20"/>
        <end position="164"/>
    </location>
</feature>
<name>A0A162DLL6_9FLAO</name>
<dbReference type="Pfam" id="PF13568">
    <property type="entry name" value="OMP_b-brl_2"/>
    <property type="match status" value="1"/>
</dbReference>
<dbReference type="Gene3D" id="2.40.160.20">
    <property type="match status" value="1"/>
</dbReference>
<keyword evidence="3" id="KW-1185">Reference proteome</keyword>
<evidence type="ECO:0000313" key="2">
    <source>
        <dbReference type="EMBL" id="KZS42228.1"/>
    </source>
</evidence>
<dbReference type="InterPro" id="IPR025665">
    <property type="entry name" value="Beta-barrel_OMP_2"/>
</dbReference>
<dbReference type="InterPro" id="IPR011250">
    <property type="entry name" value="OMP/PagP_B-barrel"/>
</dbReference>
<organism evidence="2 3">
    <name type="scientific">Aquimarina aggregata</name>
    <dbReference type="NCBI Taxonomy" id="1642818"/>
    <lineage>
        <taxon>Bacteria</taxon>
        <taxon>Pseudomonadati</taxon>
        <taxon>Bacteroidota</taxon>
        <taxon>Flavobacteriia</taxon>
        <taxon>Flavobacteriales</taxon>
        <taxon>Flavobacteriaceae</taxon>
        <taxon>Aquimarina</taxon>
    </lineage>
</organism>
<accession>A0A162DLL6</accession>
<reference evidence="2 3" key="1">
    <citation type="submission" date="2016-01" db="EMBL/GenBank/DDBJ databases">
        <title>The draft genome sequence of Aquimarina sp. RZW4-3-2.</title>
        <authorList>
            <person name="Wang Y."/>
        </authorList>
    </citation>
    <scope>NUCLEOTIDE SEQUENCE [LARGE SCALE GENOMIC DNA]</scope>
    <source>
        <strain evidence="2 3">RZW4-3-2</strain>
    </source>
</reference>
<dbReference type="AlphaFoldDB" id="A0A162DLL6"/>
<dbReference type="SUPFAM" id="SSF56925">
    <property type="entry name" value="OMPA-like"/>
    <property type="match status" value="1"/>
</dbReference>
<protein>
    <recommendedName>
        <fullName evidence="1">Outer membrane protein beta-barrel domain-containing protein</fullName>
    </recommendedName>
</protein>
<gene>
    <name evidence="2" type="ORF">AWE51_01945</name>
</gene>
<dbReference type="RefSeq" id="WP_066309584.1">
    <property type="nucleotide sequence ID" value="NZ_CANLSS010000001.1"/>
</dbReference>
<evidence type="ECO:0000259" key="1">
    <source>
        <dbReference type="Pfam" id="PF13568"/>
    </source>
</evidence>
<comment type="caution">
    <text evidence="2">The sequence shown here is derived from an EMBL/GenBank/DDBJ whole genome shotgun (WGS) entry which is preliminary data.</text>
</comment>
<evidence type="ECO:0000313" key="3">
    <source>
        <dbReference type="Proteomes" id="UP000076715"/>
    </source>
</evidence>
<dbReference type="Proteomes" id="UP000076715">
    <property type="component" value="Unassembled WGS sequence"/>
</dbReference>
<dbReference type="OrthoDB" id="1259003at2"/>
<sequence length="187" mass="20907">MNKKLHCLSILLIFGILTLQAQKEASYGIRLGANLSSISSDDIPDSLEDSRFGIVAGFLAEYPITEKISIQPEFQFSSLGNDDETLRVDYLQLPVFVKYNFGSRFNIHIGPQIGLKIWEWEDNNGSEANFNTFNFSAVAGVGVNLTENFFADLRYGFGLSNVFDDEDLPISLDGNTRNIQLSFGYKL</sequence>
<dbReference type="STRING" id="1642818.AWE51_01945"/>
<dbReference type="EMBL" id="LQRT01000002">
    <property type="protein sequence ID" value="KZS42228.1"/>
    <property type="molecule type" value="Genomic_DNA"/>
</dbReference>